<feature type="transmembrane region" description="Helical" evidence="14">
    <location>
        <begin position="12"/>
        <end position="29"/>
    </location>
</feature>
<evidence type="ECO:0000256" key="2">
    <source>
        <dbReference type="ARBA" id="ARBA00006434"/>
    </source>
</evidence>
<evidence type="ECO:0000256" key="3">
    <source>
        <dbReference type="ARBA" id="ARBA00022448"/>
    </source>
</evidence>
<name>A0ABM1F395_PRICU</name>
<evidence type="ECO:0000256" key="11">
    <source>
        <dbReference type="ARBA" id="ARBA00023201"/>
    </source>
</evidence>
<dbReference type="Pfam" id="PF00474">
    <property type="entry name" value="SSF"/>
    <property type="match status" value="1"/>
</dbReference>
<evidence type="ECO:0000256" key="9">
    <source>
        <dbReference type="ARBA" id="ARBA00023136"/>
    </source>
</evidence>
<keyword evidence="8" id="KW-0406">Ion transport</keyword>
<feature type="transmembrane region" description="Helical" evidence="14">
    <location>
        <begin position="83"/>
        <end position="102"/>
    </location>
</feature>
<dbReference type="PANTHER" id="PTHR42985">
    <property type="entry name" value="SODIUM-COUPLED MONOCARBOXYLATE TRANSPORTER"/>
    <property type="match status" value="1"/>
</dbReference>
<feature type="transmembrane region" description="Helical" evidence="14">
    <location>
        <begin position="132"/>
        <end position="153"/>
    </location>
</feature>
<comment type="similarity">
    <text evidence="2 13">Belongs to the sodium:solute symporter (SSF) (TC 2.A.21) family.</text>
</comment>
<dbReference type="PROSITE" id="PS50283">
    <property type="entry name" value="NA_SOLUT_SYMP_3"/>
    <property type="match status" value="1"/>
</dbReference>
<evidence type="ECO:0000256" key="13">
    <source>
        <dbReference type="RuleBase" id="RU362091"/>
    </source>
</evidence>
<dbReference type="InterPro" id="IPR051163">
    <property type="entry name" value="Sodium:Solute_Symporter_SSF"/>
</dbReference>
<keyword evidence="4" id="KW-1003">Cell membrane</keyword>
<evidence type="ECO:0000313" key="16">
    <source>
        <dbReference type="RefSeq" id="XP_014678916.1"/>
    </source>
</evidence>
<dbReference type="InterPro" id="IPR018212">
    <property type="entry name" value="Na/solute_symporter_CS"/>
</dbReference>
<accession>A0ABM1F395</accession>
<keyword evidence="15" id="KW-1185">Reference proteome</keyword>
<keyword evidence="9 14" id="KW-0472">Membrane</keyword>
<gene>
    <name evidence="16" type="primary">LOC106818758</name>
</gene>
<evidence type="ECO:0000256" key="8">
    <source>
        <dbReference type="ARBA" id="ARBA00023065"/>
    </source>
</evidence>
<dbReference type="Gene3D" id="1.20.1730.10">
    <property type="entry name" value="Sodium/glucose cotransporter"/>
    <property type="match status" value="1"/>
</dbReference>
<evidence type="ECO:0000256" key="5">
    <source>
        <dbReference type="ARBA" id="ARBA00022692"/>
    </source>
</evidence>
<evidence type="ECO:0000256" key="12">
    <source>
        <dbReference type="ARBA" id="ARBA00036099"/>
    </source>
</evidence>
<evidence type="ECO:0000256" key="14">
    <source>
        <dbReference type="SAM" id="Phobius"/>
    </source>
</evidence>
<evidence type="ECO:0000256" key="4">
    <source>
        <dbReference type="ARBA" id="ARBA00022475"/>
    </source>
</evidence>
<keyword evidence="6 14" id="KW-1133">Transmembrane helix</keyword>
<keyword evidence="7" id="KW-0915">Sodium</keyword>
<feature type="transmembrane region" description="Helical" evidence="14">
    <location>
        <begin position="188"/>
        <end position="210"/>
    </location>
</feature>
<dbReference type="Proteomes" id="UP000695022">
    <property type="component" value="Unplaced"/>
</dbReference>
<dbReference type="InterPro" id="IPR001734">
    <property type="entry name" value="Na/solute_symporter"/>
</dbReference>
<comment type="subcellular location">
    <subcellularLocation>
        <location evidence="1">Cell membrane</location>
        <topology evidence="1">Multi-pass membrane protein</topology>
    </subcellularLocation>
</comment>
<dbReference type="InterPro" id="IPR038377">
    <property type="entry name" value="Na/Glc_symporter_sf"/>
</dbReference>
<dbReference type="PANTHER" id="PTHR42985:SF40">
    <property type="entry name" value="LD47995P-RELATED"/>
    <property type="match status" value="1"/>
</dbReference>
<evidence type="ECO:0000256" key="1">
    <source>
        <dbReference type="ARBA" id="ARBA00004651"/>
    </source>
</evidence>
<dbReference type="PROSITE" id="PS00456">
    <property type="entry name" value="NA_SOLUT_SYMP_1"/>
    <property type="match status" value="1"/>
</dbReference>
<proteinExistence type="inferred from homology"/>
<dbReference type="GeneID" id="106818758"/>
<feature type="non-terminal residue" evidence="16">
    <location>
        <position position="1"/>
    </location>
</feature>
<sequence length="229" mass="26014">GIQFMIATIGQIINIPFAAHVFLPIYFKLRLTSVYEYLELRYKSKPVRILGSILFTIQMVSILQKPILMLTYEERCVATEATAFKLLYLAVVLYAPSLAVNAVTGLDIWIIMVIVAVVCTFYTTIGGLKAVIWTDVFQMVVMFGGMIAIYFLGVDKVGGFSEMWTRCKENGRIDGIIWDPDPTIYQSVWSMAVGYTFYWLSFYGVNQVIVQRYCSMPTLRDAQKPVIET</sequence>
<dbReference type="RefSeq" id="XP_014678916.1">
    <property type="nucleotide sequence ID" value="XM_014823430.1"/>
</dbReference>
<keyword evidence="11" id="KW-0739">Sodium transport</keyword>
<keyword evidence="10" id="KW-0325">Glycoprotein</keyword>
<organism evidence="15 16">
    <name type="scientific">Priapulus caudatus</name>
    <name type="common">Priapulid worm</name>
    <dbReference type="NCBI Taxonomy" id="37621"/>
    <lineage>
        <taxon>Eukaryota</taxon>
        <taxon>Metazoa</taxon>
        <taxon>Ecdysozoa</taxon>
        <taxon>Scalidophora</taxon>
        <taxon>Priapulida</taxon>
        <taxon>Priapulimorpha</taxon>
        <taxon>Priapulimorphida</taxon>
        <taxon>Priapulidae</taxon>
        <taxon>Priapulus</taxon>
    </lineage>
</organism>
<keyword evidence="3" id="KW-0813">Transport</keyword>
<evidence type="ECO:0000256" key="7">
    <source>
        <dbReference type="ARBA" id="ARBA00023053"/>
    </source>
</evidence>
<reference evidence="16" key="1">
    <citation type="submission" date="2025-08" db="UniProtKB">
        <authorList>
            <consortium name="RefSeq"/>
        </authorList>
    </citation>
    <scope>IDENTIFICATION</scope>
</reference>
<evidence type="ECO:0000256" key="6">
    <source>
        <dbReference type="ARBA" id="ARBA00022989"/>
    </source>
</evidence>
<comment type="catalytic activity">
    <reaction evidence="12">
        <text>iodide(out) + 2 Na(+)(out) = iodide(in) + 2 Na(+)(in)</text>
        <dbReference type="Rhea" id="RHEA:71207"/>
        <dbReference type="ChEBI" id="CHEBI:16382"/>
        <dbReference type="ChEBI" id="CHEBI:29101"/>
    </reaction>
</comment>
<evidence type="ECO:0000256" key="10">
    <source>
        <dbReference type="ARBA" id="ARBA00023180"/>
    </source>
</evidence>
<feature type="transmembrane region" description="Helical" evidence="14">
    <location>
        <begin position="108"/>
        <end position="125"/>
    </location>
</feature>
<evidence type="ECO:0000313" key="15">
    <source>
        <dbReference type="Proteomes" id="UP000695022"/>
    </source>
</evidence>
<protein>
    <submittedName>
        <fullName evidence="16">Sodium-dependent multivitamin transporter-like</fullName>
    </submittedName>
</protein>
<feature type="transmembrane region" description="Helical" evidence="14">
    <location>
        <begin position="49"/>
        <end position="71"/>
    </location>
</feature>
<keyword evidence="5 14" id="KW-0812">Transmembrane</keyword>